<evidence type="ECO:0000313" key="3">
    <source>
        <dbReference type="EMBL" id="EPT02446.1"/>
    </source>
</evidence>
<organism evidence="3 4">
    <name type="scientific">Fomitopsis schrenkii</name>
    <name type="common">Brown rot fungus</name>
    <dbReference type="NCBI Taxonomy" id="2126942"/>
    <lineage>
        <taxon>Eukaryota</taxon>
        <taxon>Fungi</taxon>
        <taxon>Dikarya</taxon>
        <taxon>Basidiomycota</taxon>
        <taxon>Agaricomycotina</taxon>
        <taxon>Agaricomycetes</taxon>
        <taxon>Polyporales</taxon>
        <taxon>Fomitopsis</taxon>
    </lineage>
</organism>
<accession>S8FM92</accession>
<feature type="transmembrane region" description="Helical" evidence="1">
    <location>
        <begin position="193"/>
        <end position="214"/>
    </location>
</feature>
<keyword evidence="2" id="KW-0732">Signal</keyword>
<dbReference type="OrthoDB" id="3265098at2759"/>
<keyword evidence="1" id="KW-0812">Transmembrane</keyword>
<sequence length="215" mass="22094">MLRLSLATLILPLFVFPLLASAGSPPSQVILIEPPNEVEVNTTITFGWVQPKDAPHYYGFIQSVNISAYASNGTNIGSIAVDVGEDDQVIMDCGYYPGTTYGGYTTLPEAGTYTVVWNFTYIMSAEPQKANASSCGPAPFSTQIFLLNRTVEAAASAGGGGVGASYTDRGFTATTTLPAQPTGDLKSAGAAGVWIPGAAAMLGVAAAVGGMVLAL</sequence>
<protein>
    <submittedName>
        <fullName evidence="3">Uncharacterized protein</fullName>
    </submittedName>
</protein>
<reference evidence="3 4" key="1">
    <citation type="journal article" date="2012" name="Science">
        <title>The Paleozoic origin of enzymatic lignin decomposition reconstructed from 31 fungal genomes.</title>
        <authorList>
            <person name="Floudas D."/>
            <person name="Binder M."/>
            <person name="Riley R."/>
            <person name="Barry K."/>
            <person name="Blanchette R.A."/>
            <person name="Henrissat B."/>
            <person name="Martinez A.T."/>
            <person name="Otillar R."/>
            <person name="Spatafora J.W."/>
            <person name="Yadav J.S."/>
            <person name="Aerts A."/>
            <person name="Benoit I."/>
            <person name="Boyd A."/>
            <person name="Carlson A."/>
            <person name="Copeland A."/>
            <person name="Coutinho P.M."/>
            <person name="de Vries R.P."/>
            <person name="Ferreira P."/>
            <person name="Findley K."/>
            <person name="Foster B."/>
            <person name="Gaskell J."/>
            <person name="Glotzer D."/>
            <person name="Gorecki P."/>
            <person name="Heitman J."/>
            <person name="Hesse C."/>
            <person name="Hori C."/>
            <person name="Igarashi K."/>
            <person name="Jurgens J.A."/>
            <person name="Kallen N."/>
            <person name="Kersten P."/>
            <person name="Kohler A."/>
            <person name="Kuees U."/>
            <person name="Kumar T.K.A."/>
            <person name="Kuo A."/>
            <person name="LaButti K."/>
            <person name="Larrondo L.F."/>
            <person name="Lindquist E."/>
            <person name="Ling A."/>
            <person name="Lombard V."/>
            <person name="Lucas S."/>
            <person name="Lundell T."/>
            <person name="Martin R."/>
            <person name="McLaughlin D.J."/>
            <person name="Morgenstern I."/>
            <person name="Morin E."/>
            <person name="Murat C."/>
            <person name="Nagy L.G."/>
            <person name="Nolan M."/>
            <person name="Ohm R.A."/>
            <person name="Patyshakuliyeva A."/>
            <person name="Rokas A."/>
            <person name="Ruiz-Duenas F.J."/>
            <person name="Sabat G."/>
            <person name="Salamov A."/>
            <person name="Samejima M."/>
            <person name="Schmutz J."/>
            <person name="Slot J.C."/>
            <person name="St John F."/>
            <person name="Stenlid J."/>
            <person name="Sun H."/>
            <person name="Sun S."/>
            <person name="Syed K."/>
            <person name="Tsang A."/>
            <person name="Wiebenga A."/>
            <person name="Young D."/>
            <person name="Pisabarro A."/>
            <person name="Eastwood D.C."/>
            <person name="Martin F."/>
            <person name="Cullen D."/>
            <person name="Grigoriev I.V."/>
            <person name="Hibbett D.S."/>
        </authorList>
    </citation>
    <scope>NUCLEOTIDE SEQUENCE</scope>
    <source>
        <strain evidence="4">FP-58527</strain>
    </source>
</reference>
<dbReference type="eggNOG" id="ENOG502R1DX">
    <property type="taxonomic scope" value="Eukaryota"/>
</dbReference>
<name>S8FM92_FOMSC</name>
<dbReference type="Proteomes" id="UP000015241">
    <property type="component" value="Unassembled WGS sequence"/>
</dbReference>
<dbReference type="InParanoid" id="S8FM92"/>
<evidence type="ECO:0000256" key="2">
    <source>
        <dbReference type="SAM" id="SignalP"/>
    </source>
</evidence>
<proteinExistence type="predicted"/>
<feature type="chain" id="PRO_5004563817" evidence="2">
    <location>
        <begin position="23"/>
        <end position="215"/>
    </location>
</feature>
<gene>
    <name evidence="3" type="ORF">FOMPIDRAFT_147539</name>
</gene>
<dbReference type="EMBL" id="KE504135">
    <property type="protein sequence ID" value="EPT02446.1"/>
    <property type="molecule type" value="Genomic_DNA"/>
</dbReference>
<feature type="signal peptide" evidence="2">
    <location>
        <begin position="1"/>
        <end position="22"/>
    </location>
</feature>
<dbReference type="HOGENOM" id="CLU_1305258_0_0_1"/>
<keyword evidence="4" id="KW-1185">Reference proteome</keyword>
<keyword evidence="1" id="KW-1133">Transmembrane helix</keyword>
<evidence type="ECO:0000313" key="4">
    <source>
        <dbReference type="Proteomes" id="UP000015241"/>
    </source>
</evidence>
<keyword evidence="1" id="KW-0472">Membrane</keyword>
<dbReference type="AlphaFoldDB" id="S8FM92"/>
<evidence type="ECO:0000256" key="1">
    <source>
        <dbReference type="SAM" id="Phobius"/>
    </source>
</evidence>